<feature type="signal peptide" evidence="1">
    <location>
        <begin position="1"/>
        <end position="23"/>
    </location>
</feature>
<dbReference type="PANTHER" id="PTHR39335">
    <property type="entry name" value="BLL4220 PROTEIN"/>
    <property type="match status" value="1"/>
</dbReference>
<dbReference type="RefSeq" id="WP_220168635.1">
    <property type="nucleotide sequence ID" value="NZ_JAIBOA010000016.1"/>
</dbReference>
<comment type="caution">
    <text evidence="2">The sequence shown here is derived from an EMBL/GenBank/DDBJ whole genome shotgun (WGS) entry which is preliminary data.</text>
</comment>
<dbReference type="Pfam" id="PF03640">
    <property type="entry name" value="Lipoprotein_15"/>
    <property type="match status" value="2"/>
</dbReference>
<dbReference type="PROSITE" id="PS51257">
    <property type="entry name" value="PROKAR_LIPOPROTEIN"/>
    <property type="match status" value="1"/>
</dbReference>
<keyword evidence="3" id="KW-1185">Reference proteome</keyword>
<feature type="chain" id="PRO_5047369881" description="Lipoprotein" evidence="1">
    <location>
        <begin position="24"/>
        <end position="156"/>
    </location>
</feature>
<dbReference type="PANTHER" id="PTHR39335:SF1">
    <property type="entry name" value="BLL4220 PROTEIN"/>
    <property type="match status" value="1"/>
</dbReference>
<proteinExistence type="predicted"/>
<evidence type="ECO:0008006" key="4">
    <source>
        <dbReference type="Google" id="ProtNLM"/>
    </source>
</evidence>
<gene>
    <name evidence="2" type="ORF">K1Y72_23685</name>
</gene>
<keyword evidence="1" id="KW-0732">Signal</keyword>
<organism evidence="2 3">
    <name type="scientific">Actinomadura parmotrematis</name>
    <dbReference type="NCBI Taxonomy" id="2864039"/>
    <lineage>
        <taxon>Bacteria</taxon>
        <taxon>Bacillati</taxon>
        <taxon>Actinomycetota</taxon>
        <taxon>Actinomycetes</taxon>
        <taxon>Streptosporangiales</taxon>
        <taxon>Thermomonosporaceae</taxon>
        <taxon>Actinomadura</taxon>
    </lineage>
</organism>
<name>A0ABS7FYL4_9ACTN</name>
<sequence>MGKALVAAALLIGAAGCSSTVDMDTPGKTLAPLPTSGPVTVNLGDTTGGRGLKDGAGRTLYLFAGDDGRPTCTGACAARWPPVLTEGAPRAGEGGVRAGLLGTVAAAGGGRQVAYAGHPLYRFARDAMPGAASGAMLQDFGAQWYVVDASGDAVRS</sequence>
<evidence type="ECO:0000313" key="3">
    <source>
        <dbReference type="Proteomes" id="UP000774570"/>
    </source>
</evidence>
<reference evidence="2 3" key="1">
    <citation type="submission" date="2021-07" db="EMBL/GenBank/DDBJ databases">
        <title>Actinomadura sp. PM05-2 isolated from lichen.</title>
        <authorList>
            <person name="Somphong A."/>
            <person name="Phongsopitanun W."/>
            <person name="Tanasupawat S."/>
            <person name="Peongsungnone V."/>
        </authorList>
    </citation>
    <scope>NUCLEOTIDE SEQUENCE [LARGE SCALE GENOMIC DNA]</scope>
    <source>
        <strain evidence="2 3">PM05-2</strain>
    </source>
</reference>
<dbReference type="Proteomes" id="UP000774570">
    <property type="component" value="Unassembled WGS sequence"/>
</dbReference>
<evidence type="ECO:0000256" key="1">
    <source>
        <dbReference type="SAM" id="SignalP"/>
    </source>
</evidence>
<protein>
    <recommendedName>
        <fullName evidence="4">Lipoprotein</fullName>
    </recommendedName>
</protein>
<dbReference type="EMBL" id="JAIBOA010000016">
    <property type="protein sequence ID" value="MBW8485401.1"/>
    <property type="molecule type" value="Genomic_DNA"/>
</dbReference>
<evidence type="ECO:0000313" key="2">
    <source>
        <dbReference type="EMBL" id="MBW8485401.1"/>
    </source>
</evidence>
<dbReference type="InterPro" id="IPR005297">
    <property type="entry name" value="Lipoprotein_repeat"/>
</dbReference>
<accession>A0ABS7FYL4</accession>